<proteinExistence type="predicted"/>
<keyword evidence="3" id="KW-1185">Reference proteome</keyword>
<protein>
    <submittedName>
        <fullName evidence="2">Uncharacterized protein</fullName>
    </submittedName>
</protein>
<name>A0A848LVX4_9BACT</name>
<evidence type="ECO:0000256" key="1">
    <source>
        <dbReference type="SAM" id="MobiDB-lite"/>
    </source>
</evidence>
<comment type="caution">
    <text evidence="2">The sequence shown here is derived from an EMBL/GenBank/DDBJ whole genome shotgun (WGS) entry which is preliminary data.</text>
</comment>
<dbReference type="AlphaFoldDB" id="A0A848LVX4"/>
<evidence type="ECO:0000313" key="2">
    <source>
        <dbReference type="EMBL" id="NMO22175.1"/>
    </source>
</evidence>
<gene>
    <name evidence="2" type="ORF">HG543_46055</name>
</gene>
<reference evidence="2 3" key="1">
    <citation type="submission" date="2020-04" db="EMBL/GenBank/DDBJ databases">
        <title>Draft genome of Pyxidicoccus fallax type strain.</title>
        <authorList>
            <person name="Whitworth D.E."/>
        </authorList>
    </citation>
    <scope>NUCLEOTIDE SEQUENCE [LARGE SCALE GENOMIC DNA]</scope>
    <source>
        <strain evidence="2 3">DSM 14698</strain>
    </source>
</reference>
<sequence length="425" mass="46231">MRPNLFAGLLLVSLCGTGCEPYPDSPLFIYGLALRGDGSPFGDTELSLEGGRAPSVFGPLDFTPYGMTKTHANGAFALEILAGDILPRMEGEDTRLRPNFRERFRVATPVENGRATFASFTLATGGGDSEIPVMRLWDANLAWADAPTGRALTFAPIPPTPEAPQGVVVSVDEPQEEEGVGLEDPLIPLSTLQVHGQEGLVWQEHGVASPWALAPWLVEDAAAEAQVRVVSAGAWNRYPLTSPEAWLYFRLEWRSERLPVPTGSLRPISRGAACHPALDAPCPFTDGHFAERKPHELWPQAPGTPVLPVGVSLDAPARLSRVVVRNLVTSGHVLVIEGSEDGTQWTELARRTLTEQDGETGNSRGFRRESQADSPWDPPLQNRGRYFLDIPLSGSPTVRHVRIVPMWRGTSAMVVNSLSELSLFE</sequence>
<accession>A0A848LVX4</accession>
<dbReference type="RefSeq" id="WP_169351331.1">
    <property type="nucleotide sequence ID" value="NZ_JABBJJ010000391.1"/>
</dbReference>
<dbReference type="EMBL" id="JABBJJ010000391">
    <property type="protein sequence ID" value="NMO22175.1"/>
    <property type="molecule type" value="Genomic_DNA"/>
</dbReference>
<dbReference type="Proteomes" id="UP000518300">
    <property type="component" value="Unassembled WGS sequence"/>
</dbReference>
<feature type="region of interest" description="Disordered" evidence="1">
    <location>
        <begin position="353"/>
        <end position="380"/>
    </location>
</feature>
<evidence type="ECO:0000313" key="3">
    <source>
        <dbReference type="Proteomes" id="UP000518300"/>
    </source>
</evidence>
<organism evidence="2 3">
    <name type="scientific">Pyxidicoccus fallax</name>
    <dbReference type="NCBI Taxonomy" id="394095"/>
    <lineage>
        <taxon>Bacteria</taxon>
        <taxon>Pseudomonadati</taxon>
        <taxon>Myxococcota</taxon>
        <taxon>Myxococcia</taxon>
        <taxon>Myxococcales</taxon>
        <taxon>Cystobacterineae</taxon>
        <taxon>Myxococcaceae</taxon>
        <taxon>Pyxidicoccus</taxon>
    </lineage>
</organism>